<proteinExistence type="predicted"/>
<protein>
    <submittedName>
        <fullName evidence="2">Uncharacterized protein</fullName>
    </submittedName>
</protein>
<name>A0A150HBH7_9MICO</name>
<dbReference type="RefSeq" id="WP_062019688.1">
    <property type="nucleotide sequence ID" value="NZ_LQQC01000004.1"/>
</dbReference>
<evidence type="ECO:0000313" key="2">
    <source>
        <dbReference type="EMBL" id="KXZ59375.1"/>
    </source>
</evidence>
<feature type="coiled-coil region" evidence="1">
    <location>
        <begin position="11"/>
        <end position="38"/>
    </location>
</feature>
<dbReference type="EMBL" id="LQQC01000004">
    <property type="protein sequence ID" value="KXZ59375.1"/>
    <property type="molecule type" value="Genomic_DNA"/>
</dbReference>
<evidence type="ECO:0000256" key="1">
    <source>
        <dbReference type="SAM" id="Coils"/>
    </source>
</evidence>
<reference evidence="2 3" key="1">
    <citation type="submission" date="2016-01" db="EMBL/GenBank/DDBJ databases">
        <title>Use of Whole Genome Sequencing to ascertain that Brevibacterium massiliense (Roux, Raoult 2009) is a later heterotypic synonym of Brevibacterium ravenspurgense (Mages 2008).</title>
        <authorList>
            <person name="Bernier A.-M."/>
            <person name="Burdz T."/>
            <person name="Huynh C."/>
            <person name="Pachecho A.L."/>
            <person name="Wiebe D."/>
            <person name="Bonner C."/>
            <person name="Bernard K."/>
        </authorList>
    </citation>
    <scope>NUCLEOTIDE SEQUENCE [LARGE SCALE GENOMIC DNA]</scope>
    <source>
        <strain evidence="2 3">CCUG56047</strain>
    </source>
</reference>
<comment type="caution">
    <text evidence="2">The sequence shown here is derived from an EMBL/GenBank/DDBJ whole genome shotgun (WGS) entry which is preliminary data.</text>
</comment>
<organism evidence="2 3">
    <name type="scientific">Brevibacterium ravenspurgense</name>
    <dbReference type="NCBI Taxonomy" id="479117"/>
    <lineage>
        <taxon>Bacteria</taxon>
        <taxon>Bacillati</taxon>
        <taxon>Actinomycetota</taxon>
        <taxon>Actinomycetes</taxon>
        <taxon>Micrococcales</taxon>
        <taxon>Brevibacteriaceae</taxon>
        <taxon>Brevibacterium</taxon>
    </lineage>
</organism>
<gene>
    <name evidence="2" type="ORF">Bravens_00309</name>
</gene>
<sequence>MSDVFAAGPVGEQHRQKAADLETEVRRLRVRLVSLTVDAWSQVPDGQPLNRRQLVAAAVRQLCDLTGPPEGAPEIWKADEAQLPFRLFALLEAAQPRRGAGEEHTAEALALAENLRRSL</sequence>
<dbReference type="PATRIC" id="fig|479117.4.peg.307"/>
<keyword evidence="1" id="KW-0175">Coiled coil</keyword>
<dbReference type="AlphaFoldDB" id="A0A150HBH7"/>
<dbReference type="Proteomes" id="UP000243589">
    <property type="component" value="Unassembled WGS sequence"/>
</dbReference>
<keyword evidence="3" id="KW-1185">Reference proteome</keyword>
<evidence type="ECO:0000313" key="3">
    <source>
        <dbReference type="Proteomes" id="UP000243589"/>
    </source>
</evidence>
<accession>A0A150HBH7</accession>